<dbReference type="Proteomes" id="UP000694844">
    <property type="component" value="Chromosome 2"/>
</dbReference>
<dbReference type="Gene3D" id="1.25.40.20">
    <property type="entry name" value="Ankyrin repeat-containing domain"/>
    <property type="match status" value="6"/>
</dbReference>
<dbReference type="PANTHER" id="PTHR24198:SF165">
    <property type="entry name" value="ANKYRIN REPEAT-CONTAINING PROTEIN-RELATED"/>
    <property type="match status" value="1"/>
</dbReference>
<name>A0A8B8CJ13_CRAVI</name>
<evidence type="ECO:0000256" key="2">
    <source>
        <dbReference type="ARBA" id="ARBA00023043"/>
    </source>
</evidence>
<evidence type="ECO:0000256" key="1">
    <source>
        <dbReference type="ARBA" id="ARBA00022737"/>
    </source>
</evidence>
<feature type="repeat" description="ANK" evidence="3">
    <location>
        <begin position="1292"/>
        <end position="1324"/>
    </location>
</feature>
<keyword evidence="4" id="KW-1185">Reference proteome</keyword>
<dbReference type="InterPro" id="IPR002110">
    <property type="entry name" value="Ankyrin_rpt"/>
</dbReference>
<feature type="repeat" description="ANK" evidence="3">
    <location>
        <begin position="257"/>
        <end position="289"/>
    </location>
</feature>
<evidence type="ECO:0000313" key="4">
    <source>
        <dbReference type="Proteomes" id="UP000694844"/>
    </source>
</evidence>
<dbReference type="InterPro" id="IPR036770">
    <property type="entry name" value="Ankyrin_rpt-contain_sf"/>
</dbReference>
<feature type="repeat" description="ANK" evidence="3">
    <location>
        <begin position="528"/>
        <end position="560"/>
    </location>
</feature>
<dbReference type="PROSITE" id="PS50088">
    <property type="entry name" value="ANK_REPEAT"/>
    <property type="match status" value="6"/>
</dbReference>
<organism evidence="4 5">
    <name type="scientific">Crassostrea virginica</name>
    <name type="common">Eastern oyster</name>
    <dbReference type="NCBI Taxonomy" id="6565"/>
    <lineage>
        <taxon>Eukaryota</taxon>
        <taxon>Metazoa</taxon>
        <taxon>Spiralia</taxon>
        <taxon>Lophotrochozoa</taxon>
        <taxon>Mollusca</taxon>
        <taxon>Bivalvia</taxon>
        <taxon>Autobranchia</taxon>
        <taxon>Pteriomorphia</taxon>
        <taxon>Ostreida</taxon>
        <taxon>Ostreoidea</taxon>
        <taxon>Ostreidae</taxon>
        <taxon>Crassostrea</taxon>
    </lineage>
</organism>
<keyword evidence="1" id="KW-0677">Repeat</keyword>
<dbReference type="SUPFAM" id="SSF48403">
    <property type="entry name" value="Ankyrin repeat"/>
    <property type="match status" value="5"/>
</dbReference>
<reference evidence="5" key="1">
    <citation type="submission" date="2025-08" db="UniProtKB">
        <authorList>
            <consortium name="RefSeq"/>
        </authorList>
    </citation>
    <scope>IDENTIFICATION</scope>
    <source>
        <tissue evidence="5">Whole sample</tissue>
    </source>
</reference>
<dbReference type="PANTHER" id="PTHR24198">
    <property type="entry name" value="ANKYRIN REPEAT AND PROTEIN KINASE DOMAIN-CONTAINING PROTEIN"/>
    <property type="match status" value="1"/>
</dbReference>
<accession>A0A8B8CJ13</accession>
<evidence type="ECO:0000313" key="5">
    <source>
        <dbReference type="RefSeq" id="XP_022315817.1"/>
    </source>
</evidence>
<protein>
    <submittedName>
        <fullName evidence="5">Uncharacterized protein LOC111119688</fullName>
    </submittedName>
</protein>
<gene>
    <name evidence="5" type="primary">LOC111119688</name>
</gene>
<feature type="repeat" description="ANK" evidence="3">
    <location>
        <begin position="222"/>
        <end position="244"/>
    </location>
</feature>
<sequence length="3898" mass="446418">MGVIDKVPGYGEDGLYSFSSRPVTPREKTGNLLVKFQAVSRTHKTLVHHYIRVNSKDRLSHVRRSINIHFKDYFERGFIFLSKTKEVLKSDEKQTTILDILPKVPHGKPSDKFRYPDAEYKRVSHTYDGKRYIVMCACVVFLYERSKVSHWSPNELHQQLCENLLDGFCFIPTDIMSWKPKLIELKATSLHINAACGNLKELVEAIQTLPNTPKVHDICDERSATPLHYAAANGQLDACEILINGIGRDQIFVKDINGRSPLHCALYRRRKDVIVYLIQLNSEIRDLDNIGNSCIDLLLHQRHADIDHIASNLEIGSLDTLLQYYLCYLMLSLKREKESARLLQMLPNYENLNLSTTELDCSLYHLSSKLSSHLTEILLQKNFPKLERDIEGNLPFHVACQYGQAAQIKLLFDKQMTAKDINKGIKIALSNRKFELCSAINDIKTSSILYESTVCMVMETLNSIFYKLHKNPKKQKYVENVARQLLPLLKGQVEALEQYVFDAAFLGLDNTLSLLKSCGVTFNISDEMKRTPLHEACQRNHKECVRLLLKKGANTKAADWRGATPLHYACEKGNDGIVKMLIQSDNDIDLGLQDSSGKTPLLAAVSRKHHRVTRLLIQNYSSKCHLRAVDMQGQCVLHYLPMIEDDLEDILLQSYKNEKVLEKRLTNNSNNNDYKKIVWNATLKFTGTKTSPYTDGKHPFVYQETEISWNKYHSNKPIQNSESIPSPSMKYKKCATCNNIIKCQNRHLCEDTPDKSMTMVELKAFEYQKQRLDLSCPLQNALKFGKMSTFKKLAQTFPFLLKEVDNLGRNILDFAIQQGSMKALKAVVDIFKPRKDILHYLIMYSPNGKNEAKQHIIEYFLQLGIQTNLIPEPISVSHTLCEKKRYRTKRYRTNNDSCKCLLKSYLPLEAAVFMQNIPIFSSVLERTKFENMGIALHIAVYFGLSRIVDAILKKLHKREINEEMQKIENAYILDIACRSPYTSYSVFESLSKYRPDFLDIHEIFTCEDLSEFRPYIWENMPLCKTREKTPLAKLLSNGHLRGLKKDLENNLDKTGCSLIRSGVHLGMFQTENESGGPRSYIHGICEALLPALELGHFESVVMMIQRDGHLMWHCALTNHKCDIQSKFSKMEDYVNYGLCPTEYIKYILSYSCQKHVPEIILQLLVQSGLEIDGIKVTNISVKEFELNNRLFAVAECKSVLEKIARCVIEIITSEQQAENVSPRRYLWGKISINKFDVLRLIKCVPGAVTCFTKFNFRRLSSLLVFKEEFRLLRDCTILLNNSGQPDCTTYPSGTTLLHLACSTTNLEFVKMLLKAPLPSNIDAKTIDGVRPIDIAVIYGSWDIYKFLIDNGAKFTADTFLACCSDDRYKEVKRWAERIRSRYSCEKPSSKTKKRILNDLYERRKIDWNSIGEENCTPLYNALDSIQDDIVIYLVDTDPSLLVTALNQNVNVVERMQMFKETTLAHVYNVMSSQISKLEMKTLGHLLLQSAKSKRKNLTENVTMAFYRVLEQNQWNKVVQERDGHGRNIFHFVAIFGWESIARHLLQVVHTESITDSSLNKEDCAGASPLWYALAFERWKTARLYLLGGASPRLHRAVPGLFTKGPKPAGILDVRFQKCKQSKVYASIHGNELSSRKKTKSSKNNDICVPGHISSSFENADITDIKTSSSLLPSVAKDKKRVQILFRQSCLSQSFGFSLIHFASRIGDTKLFEEIMSLSENNMKKGVALLKSGYRLAFLGNHSTICDIYKENGIHYRTGETFNSLVWQALRNECIERNVYHFMFGILGFVFDNTIQPQNDSAVRNEAVPKFSGFHYKIGRKRFRGCLTKLGEGLSNHNVDPNLIAQLETRIQYIYDKVCEISMERQNFETFENSSHSLNMDAMENIMTSFLKSVDEKSKVGENEVLLLLSMNQTWIIKSMITASNSNKFVYTLLKRQLLWNLNMLDCILISIPQNHGRTKEAVQCQENLSEIVGSVVDVLNLSPHETTVHHASLKCIWTSLQHVAVRVIPKERELKVCWQVSLARAVKHGQLDFVKSIVDQISISKLPEAVQVSFAALLCCGAFYGQTDIVKYLFRKSVPIRFDTENPMFVDLLDKIYRKHCDVVEYAIQSKRSETVDAVLKFCKFDREFMKFAKPEKYFKLAATQGIWPIMKQFVDLFGTAEQPTNSSWEKFFIETAKRGQEDFCANLLSLNKTFDVLCVDKTNKNVLHYCGIHNMTIVAKIVLEDNLSGLDLSDSDGMRPVDYAVAFGNVSVVDMFMKAKPLSIKETIDTVETYGWFRFLLNKISTEESKSMTVDLRRALPKARTLDLKNLFKKADDDAAATVVFCSRHIPKLLIESPNQNGYILHDAIKYGCIKTFHTIMDYFVGKDVEIRQLLKLEYKGMTPLAVAVSHSQMAIAEYIFQYDNGEAWTFKKSSENILHLAIHTGNPKMIELVGSKTAGKLCGAKDICGFSPEMQLCALGFQNYYSLLKTNVLVDPWIDSHVGHSDDNPDVTCLNCLLNKCIGWSKIYNSGTTADQLQPMRSAKNALPPGVLSKYFWKMGKFRENSQIINSILISCGFDATYLTLLDLMSRKEGIEKMISVKGIETTLNEFKDNPSILENILAASVVANSEEVFVALLDHAAGLNKHMKKSFGTSLFEAVIGLSRLNLLVHLNKKLTSEEDDFSLFKEISSTLPQKHLWVSGLDHLGGDQWPNFEQTSERHESRILKSDLWLIQSLTFPESLREELETKCLKENIIYSEFSELKYSVDFESFRKVPHFAGYSDVWIQCFLTSSVVLTHINDIKNSQEVKFSNAKSVKVTCLTSGTTDHPKVTIDNTGSLLNQMRISKDKGYPFVRLDRSFCQRPNEIYLKEDVNENVVPFFEEFIRKEFGLQVKIRVDWNAIELRKRTYNTEVILKSLNGEMYGNKLGGLEDVLQECRDLKNDIESMFDEETTACAIRDSMNLTDIIVSFDDKLSTQHASLKSGQQVLGETTWKFTITKSRLHYDRLQFPLWQHLTLYRAICASTCQSIYTISTINETESNQKTPVNKITFEVDLQSFGISNSSTLRTLLCQDVSRELVAIAFDCDSMLRLKNKADKVLLKNTISLQHTGVSFQENLTTVHICCNETDSKEWIVERSISFNKLADAEDKQLMVEWAAQNNEQLNQTASLVQKKVQEETGVALSFQSDEKRFLLTCFSKFRREMSHPHDLLRRSLEMCYRAYGDIYIRVLEDFLLCQSYPTLKQNMVDNCASGVWVKMTKRTQRTGSLILSKKIAIPYFTPRLERPVQTILPVVKEERFEILSEAQLIKGQFAMWEHKILTEHNQSGMKPGVVCMKRNIFTFSDVSIFQTQLQNLPLRPVLSQDVAQALECGYHDVLYDRVVDPSSRRKISCPLGDTFVIYSQTQTEIRKLLNIDNVEIEWQSFVFQNDRTLIKYFAKCMNTLVDTFYDVFPTIPACSVRQRIELELHTLFSGIAGMQIAMMQDAEVDPSEPFERQLHDEINSDVTIQIFKDNYVKILFRRQGKISKFPDLLYRAGVELAEIKVKSMIGCKGRKENPKKKANEVPKQLMQPIPRPSYDKVMLHLSNIRSTLTSINACIKSFKTVVPDEIDDFYFVTTKRRRKTGFVLKEKTLLYSISIKSEKTIDLTELANQLLEEFQFQGMQSSLVLLDLCVSEPVTFHKNSGLLEVVVNINNHSSGTQKIDASITNPVDYSVTIGENPKEFKVKDVVREKEHLILKIPIDEDVHLKSNKYIVVHHERIRPENSQTVLLKYRSIKSLKSCYSLKINKEIKLKRKDKLEFLLEHGKDAAEPGNQHMHQGRNEGRFEKDFVDSKVKFTVYYQKKRFPSDDPTVPFAVKILGERWKKQYGQLYILEISDSERHFRFCAQCLCCNRDLDIITRFGRVCSGQDLRVNYPDS</sequence>
<dbReference type="RefSeq" id="XP_022315817.1">
    <property type="nucleotide sequence ID" value="XM_022460109.1"/>
</dbReference>
<dbReference type="SMART" id="SM00248">
    <property type="entry name" value="ANK"/>
    <property type="match status" value="20"/>
</dbReference>
<dbReference type="OrthoDB" id="6100784at2759"/>
<dbReference type="PROSITE" id="PS50297">
    <property type="entry name" value="ANK_REP_REGION"/>
    <property type="match status" value="5"/>
</dbReference>
<dbReference type="GeneID" id="111119688"/>
<dbReference type="Pfam" id="PF12796">
    <property type="entry name" value="Ank_2"/>
    <property type="match status" value="3"/>
</dbReference>
<proteinExistence type="predicted"/>
<dbReference type="KEGG" id="cvn:111119688"/>
<keyword evidence="2 3" id="KW-0040">ANK repeat</keyword>
<evidence type="ECO:0000256" key="3">
    <source>
        <dbReference type="PROSITE-ProRule" id="PRU00023"/>
    </source>
</evidence>
<feature type="repeat" description="ANK" evidence="3">
    <location>
        <begin position="1327"/>
        <end position="1359"/>
    </location>
</feature>
<feature type="repeat" description="ANK" evidence="3">
    <location>
        <begin position="561"/>
        <end position="593"/>
    </location>
</feature>